<comment type="caution">
    <text evidence="2">The sequence shown here is derived from an EMBL/GenBank/DDBJ whole genome shotgun (WGS) entry which is preliminary data.</text>
</comment>
<evidence type="ECO:0000313" key="2">
    <source>
        <dbReference type="EMBL" id="KRY02905.1"/>
    </source>
</evidence>
<organism evidence="2 3">
    <name type="scientific">Trichinella britovi</name>
    <name type="common">Parasitic roundworm</name>
    <dbReference type="NCBI Taxonomy" id="45882"/>
    <lineage>
        <taxon>Eukaryota</taxon>
        <taxon>Metazoa</taxon>
        <taxon>Ecdysozoa</taxon>
        <taxon>Nematoda</taxon>
        <taxon>Enoplea</taxon>
        <taxon>Dorylaimia</taxon>
        <taxon>Trichinellida</taxon>
        <taxon>Trichinellidae</taxon>
        <taxon>Trichinella</taxon>
    </lineage>
</organism>
<dbReference type="AlphaFoldDB" id="A0A0V0YRD4"/>
<feature type="region of interest" description="Disordered" evidence="1">
    <location>
        <begin position="1"/>
        <end position="34"/>
    </location>
</feature>
<sequence>MDARKQMSYLTKARLGPLSSSGMASVRRSQYSAP</sequence>
<keyword evidence="3" id="KW-1185">Reference proteome</keyword>
<dbReference type="EMBL" id="JYDI01007032">
    <property type="protein sequence ID" value="KRY02905.1"/>
    <property type="molecule type" value="Genomic_DNA"/>
</dbReference>
<name>A0A0V0YRD4_TRIBR</name>
<gene>
    <name evidence="2" type="ORF">T03_726</name>
</gene>
<proteinExistence type="predicted"/>
<reference evidence="2 3" key="1">
    <citation type="submission" date="2015-01" db="EMBL/GenBank/DDBJ databases">
        <title>Evolution of Trichinella species and genotypes.</title>
        <authorList>
            <person name="Korhonen P.K."/>
            <person name="Edoardo P."/>
            <person name="Giuseppe L.R."/>
            <person name="Gasser R.B."/>
        </authorList>
    </citation>
    <scope>NUCLEOTIDE SEQUENCE [LARGE SCALE GENOMIC DNA]</scope>
    <source>
        <strain evidence="2">ISS120</strain>
    </source>
</reference>
<protein>
    <submittedName>
        <fullName evidence="2">Uncharacterized protein</fullName>
    </submittedName>
</protein>
<dbReference type="Proteomes" id="UP000054653">
    <property type="component" value="Unassembled WGS sequence"/>
</dbReference>
<feature type="compositionally biased region" description="Polar residues" evidence="1">
    <location>
        <begin position="18"/>
        <end position="34"/>
    </location>
</feature>
<evidence type="ECO:0000313" key="3">
    <source>
        <dbReference type="Proteomes" id="UP000054653"/>
    </source>
</evidence>
<accession>A0A0V0YRD4</accession>
<evidence type="ECO:0000256" key="1">
    <source>
        <dbReference type="SAM" id="MobiDB-lite"/>
    </source>
</evidence>